<reference evidence="1 2" key="1">
    <citation type="submission" date="2020-04" db="EMBL/GenBank/DDBJ databases">
        <authorList>
            <person name="De Canck E."/>
        </authorList>
    </citation>
    <scope>NUCLEOTIDE SEQUENCE [LARGE SCALE GENOMIC DNA]</scope>
    <source>
        <strain evidence="1 2">LMG 22037</strain>
    </source>
</reference>
<evidence type="ECO:0000313" key="1">
    <source>
        <dbReference type="EMBL" id="CAB3695334.1"/>
    </source>
</evidence>
<gene>
    <name evidence="1" type="ORF">LMG22037_03206</name>
</gene>
<sequence>MSGHDRQSAAQNAHNKTAVWLLSKLTPPF</sequence>
<dbReference type="Proteomes" id="UP000494249">
    <property type="component" value="Unassembled WGS sequence"/>
</dbReference>
<accession>A0A6J5B8S5</accession>
<name>A0A6J5B8S5_9BURK</name>
<protein>
    <submittedName>
        <fullName evidence="1">Uncharacterized protein</fullName>
    </submittedName>
</protein>
<dbReference type="EMBL" id="CADIKB010000013">
    <property type="protein sequence ID" value="CAB3695334.1"/>
    <property type="molecule type" value="Genomic_DNA"/>
</dbReference>
<proteinExistence type="predicted"/>
<evidence type="ECO:0000313" key="2">
    <source>
        <dbReference type="Proteomes" id="UP000494249"/>
    </source>
</evidence>
<organism evidence="1 2">
    <name type="scientific">Paraburkholderia phenoliruptrix</name>
    <dbReference type="NCBI Taxonomy" id="252970"/>
    <lineage>
        <taxon>Bacteria</taxon>
        <taxon>Pseudomonadati</taxon>
        <taxon>Pseudomonadota</taxon>
        <taxon>Betaproteobacteria</taxon>
        <taxon>Burkholderiales</taxon>
        <taxon>Burkholderiaceae</taxon>
        <taxon>Paraburkholderia</taxon>
    </lineage>
</organism>
<dbReference type="AlphaFoldDB" id="A0A6J5B8S5"/>